<keyword evidence="3" id="KW-1185">Reference proteome</keyword>
<dbReference type="Proteomes" id="UP000239590">
    <property type="component" value="Unassembled WGS sequence"/>
</dbReference>
<evidence type="ECO:0000313" key="3">
    <source>
        <dbReference type="Proteomes" id="UP000239590"/>
    </source>
</evidence>
<proteinExistence type="predicted"/>
<sequence>MTKKISAVAEDGNGSFLVDYQKGTLFLNGVPFFLCFALDAVGLFVPCMVYWAIQIEPLRS</sequence>
<organism evidence="2 3">
    <name type="scientific">Siphonobacter curvatus</name>
    <dbReference type="NCBI Taxonomy" id="2094562"/>
    <lineage>
        <taxon>Bacteria</taxon>
        <taxon>Pseudomonadati</taxon>
        <taxon>Bacteroidota</taxon>
        <taxon>Cytophagia</taxon>
        <taxon>Cytophagales</taxon>
        <taxon>Cytophagaceae</taxon>
        <taxon>Siphonobacter</taxon>
    </lineage>
</organism>
<keyword evidence="1" id="KW-1133">Transmembrane helix</keyword>
<keyword evidence="1" id="KW-0812">Transmembrane</keyword>
<name>A0A2S7IM77_9BACT</name>
<feature type="transmembrane region" description="Helical" evidence="1">
    <location>
        <begin position="30"/>
        <end position="53"/>
    </location>
</feature>
<gene>
    <name evidence="2" type="ORF">C5O19_03425</name>
</gene>
<evidence type="ECO:0000256" key="1">
    <source>
        <dbReference type="SAM" id="Phobius"/>
    </source>
</evidence>
<evidence type="ECO:0000313" key="2">
    <source>
        <dbReference type="EMBL" id="PQA58728.1"/>
    </source>
</evidence>
<comment type="caution">
    <text evidence="2">The sequence shown here is derived from an EMBL/GenBank/DDBJ whole genome shotgun (WGS) entry which is preliminary data.</text>
</comment>
<protein>
    <submittedName>
        <fullName evidence="2">Uncharacterized protein</fullName>
    </submittedName>
</protein>
<reference evidence="3" key="1">
    <citation type="submission" date="2018-02" db="EMBL/GenBank/DDBJ databases">
        <title>Genome sequencing of Solimonas sp. HR-BB.</title>
        <authorList>
            <person name="Lee Y."/>
            <person name="Jeon C.O."/>
        </authorList>
    </citation>
    <scope>NUCLEOTIDE SEQUENCE [LARGE SCALE GENOMIC DNA]</scope>
    <source>
        <strain evidence="3">HR-U</strain>
    </source>
</reference>
<keyword evidence="1" id="KW-0472">Membrane</keyword>
<dbReference type="EMBL" id="PTRA01000001">
    <property type="protein sequence ID" value="PQA58728.1"/>
    <property type="molecule type" value="Genomic_DNA"/>
</dbReference>
<dbReference type="AlphaFoldDB" id="A0A2S7IM77"/>
<accession>A0A2S7IM77</accession>